<accession>A0A2H3AX63</accession>
<dbReference type="Proteomes" id="UP000218334">
    <property type="component" value="Unassembled WGS sequence"/>
</dbReference>
<reference evidence="2" key="1">
    <citation type="journal article" date="2017" name="Nat. Ecol. Evol.">
        <title>Genome expansion and lineage-specific genetic innovations in the forest pathogenic fungi Armillaria.</title>
        <authorList>
            <person name="Sipos G."/>
            <person name="Prasanna A.N."/>
            <person name="Walter M.C."/>
            <person name="O'Connor E."/>
            <person name="Balint B."/>
            <person name="Krizsan K."/>
            <person name="Kiss B."/>
            <person name="Hess J."/>
            <person name="Varga T."/>
            <person name="Slot J."/>
            <person name="Riley R."/>
            <person name="Boka B."/>
            <person name="Rigling D."/>
            <person name="Barry K."/>
            <person name="Lee J."/>
            <person name="Mihaltcheva S."/>
            <person name="LaButti K."/>
            <person name="Lipzen A."/>
            <person name="Waldron R."/>
            <person name="Moloney N.M."/>
            <person name="Sperisen C."/>
            <person name="Kredics L."/>
            <person name="Vagvoelgyi C."/>
            <person name="Patrignani A."/>
            <person name="Fitzpatrick D."/>
            <person name="Nagy I."/>
            <person name="Doyle S."/>
            <person name="Anderson J.B."/>
            <person name="Grigoriev I.V."/>
            <person name="Gueldener U."/>
            <person name="Muensterkoetter M."/>
            <person name="Nagy L.G."/>
        </authorList>
    </citation>
    <scope>NUCLEOTIDE SEQUENCE [LARGE SCALE GENOMIC DNA]</scope>
    <source>
        <strain evidence="2">28-4</strain>
    </source>
</reference>
<protein>
    <submittedName>
        <fullName evidence="1">Uncharacterized protein</fullName>
    </submittedName>
</protein>
<keyword evidence="2" id="KW-1185">Reference proteome</keyword>
<organism evidence="1 2">
    <name type="scientific">Armillaria solidipes</name>
    <dbReference type="NCBI Taxonomy" id="1076256"/>
    <lineage>
        <taxon>Eukaryota</taxon>
        <taxon>Fungi</taxon>
        <taxon>Dikarya</taxon>
        <taxon>Basidiomycota</taxon>
        <taxon>Agaricomycotina</taxon>
        <taxon>Agaricomycetes</taxon>
        <taxon>Agaricomycetidae</taxon>
        <taxon>Agaricales</taxon>
        <taxon>Marasmiineae</taxon>
        <taxon>Physalacriaceae</taxon>
        <taxon>Armillaria</taxon>
    </lineage>
</organism>
<name>A0A2H3AX63_9AGAR</name>
<dbReference type="EMBL" id="KZ293469">
    <property type="protein sequence ID" value="PBK62110.1"/>
    <property type="molecule type" value="Genomic_DNA"/>
</dbReference>
<evidence type="ECO:0000313" key="1">
    <source>
        <dbReference type="EMBL" id="PBK62110.1"/>
    </source>
</evidence>
<gene>
    <name evidence="1" type="ORF">ARMSODRAFT_980907</name>
</gene>
<proteinExistence type="predicted"/>
<sequence length="179" mass="20597">MDTLRNMRLRFWKSFGIVMMKLNNVNIAMSRLGKKKENTTKQCALPISFLGSEQASPDRAGHLEEGLASKWAMAMTTFHYLFDDHFLLSSAYPRALIFVNSEILSLHESIVTEVTKKMKVTFAFRHVQMFTMNDNLRILYSNGYLEAGQRKVMFRFKGSHRDKGESVLQHATNAILQNN</sequence>
<evidence type="ECO:0000313" key="2">
    <source>
        <dbReference type="Proteomes" id="UP000218334"/>
    </source>
</evidence>
<dbReference type="AlphaFoldDB" id="A0A2H3AX63"/>